<comment type="caution">
    <text evidence="2">The sequence shown here is derived from an EMBL/GenBank/DDBJ whole genome shotgun (WGS) entry which is preliminary data.</text>
</comment>
<dbReference type="Pfam" id="PF20037">
    <property type="entry name" value="DUF6440"/>
    <property type="match status" value="1"/>
</dbReference>
<sequence length="64" mass="7017">MNQNDRFIKVYSQGAVNVSEIWVDKKTGVNYFFHASGYAGGLSVLLDREGKPVITAVPTLPDSD</sequence>
<organism evidence="2">
    <name type="scientific">bioreactor metagenome</name>
    <dbReference type="NCBI Taxonomy" id="1076179"/>
    <lineage>
        <taxon>unclassified sequences</taxon>
        <taxon>metagenomes</taxon>
        <taxon>ecological metagenomes</taxon>
    </lineage>
</organism>
<evidence type="ECO:0000313" key="2">
    <source>
        <dbReference type="EMBL" id="MPM46627.1"/>
    </source>
</evidence>
<proteinExistence type="predicted"/>
<reference evidence="2" key="1">
    <citation type="submission" date="2019-08" db="EMBL/GenBank/DDBJ databases">
        <authorList>
            <person name="Kucharzyk K."/>
            <person name="Murdoch R.W."/>
            <person name="Higgins S."/>
            <person name="Loffler F."/>
        </authorList>
    </citation>
    <scope>NUCLEOTIDE SEQUENCE</scope>
</reference>
<gene>
    <name evidence="2" type="ORF">SDC9_93332</name>
</gene>
<dbReference type="AlphaFoldDB" id="A0A645A0P2"/>
<dbReference type="InterPro" id="IPR045515">
    <property type="entry name" value="DUF6440"/>
</dbReference>
<evidence type="ECO:0000259" key="1">
    <source>
        <dbReference type="Pfam" id="PF20037"/>
    </source>
</evidence>
<accession>A0A645A0P2</accession>
<protein>
    <recommendedName>
        <fullName evidence="1">DUF6440 domain-containing protein</fullName>
    </recommendedName>
</protein>
<name>A0A645A0P2_9ZZZZ</name>
<feature type="domain" description="DUF6440" evidence="1">
    <location>
        <begin position="6"/>
        <end position="55"/>
    </location>
</feature>
<dbReference type="EMBL" id="VSSQ01011352">
    <property type="protein sequence ID" value="MPM46627.1"/>
    <property type="molecule type" value="Genomic_DNA"/>
</dbReference>